<evidence type="ECO:0000259" key="1">
    <source>
        <dbReference type="PROSITE" id="PS50880"/>
    </source>
</evidence>
<organism evidence="2 3">
    <name type="scientific">Pelovirga terrestris</name>
    <dbReference type="NCBI Taxonomy" id="2771352"/>
    <lineage>
        <taxon>Bacteria</taxon>
        <taxon>Pseudomonadati</taxon>
        <taxon>Thermodesulfobacteriota</taxon>
        <taxon>Desulfuromonadia</taxon>
        <taxon>Geobacterales</taxon>
        <taxon>Geobacteraceae</taxon>
        <taxon>Pelovirga</taxon>
    </lineage>
</organism>
<dbReference type="EMBL" id="JACWUN010000002">
    <property type="protein sequence ID" value="MBD1399435.1"/>
    <property type="molecule type" value="Genomic_DNA"/>
</dbReference>
<dbReference type="CDD" id="cd01029">
    <property type="entry name" value="TOPRIM_primases"/>
    <property type="match status" value="1"/>
</dbReference>
<dbReference type="InterPro" id="IPR006171">
    <property type="entry name" value="TOPRIM_dom"/>
</dbReference>
<comment type="caution">
    <text evidence="2">The sequence shown here is derived from an EMBL/GenBank/DDBJ whole genome shotgun (WGS) entry which is preliminary data.</text>
</comment>
<dbReference type="Pfam" id="PF08707">
    <property type="entry name" value="PriCT_2"/>
    <property type="match status" value="1"/>
</dbReference>
<gene>
    <name evidence="2" type="ORF">ICT70_01990</name>
</gene>
<proteinExistence type="predicted"/>
<accession>A0A8J6UHK1</accession>
<dbReference type="Pfam" id="PF13362">
    <property type="entry name" value="Toprim_3"/>
    <property type="match status" value="1"/>
</dbReference>
<dbReference type="InterPro" id="IPR014819">
    <property type="entry name" value="PriCT_2"/>
</dbReference>
<reference evidence="2" key="1">
    <citation type="submission" date="2020-09" db="EMBL/GenBank/DDBJ databases">
        <title>Pelobacter alkaliphilus sp. nov., a novel anaerobic arsenate-reducing bacterium from terrestrial mud volcano.</title>
        <authorList>
            <person name="Khomyakova M.A."/>
            <person name="Merkel A.Y."/>
            <person name="Slobodkin A.I."/>
        </authorList>
    </citation>
    <scope>NUCLEOTIDE SEQUENCE</scope>
    <source>
        <strain evidence="2">M08fum</strain>
    </source>
</reference>
<evidence type="ECO:0000313" key="2">
    <source>
        <dbReference type="EMBL" id="MBD1399435.1"/>
    </source>
</evidence>
<feature type="domain" description="Toprim" evidence="1">
    <location>
        <begin position="204"/>
        <end position="303"/>
    </location>
</feature>
<name>A0A8J6UHK1_9BACT</name>
<dbReference type="InterPro" id="IPR034154">
    <property type="entry name" value="TOPRIM_DnaG/twinkle"/>
</dbReference>
<dbReference type="GO" id="GO:0016817">
    <property type="term" value="F:hydrolase activity, acting on acid anhydrides"/>
    <property type="evidence" value="ECO:0007669"/>
    <property type="project" value="InterPro"/>
</dbReference>
<dbReference type="Pfam" id="PF13148">
    <property type="entry name" value="DUF3987"/>
    <property type="match status" value="1"/>
</dbReference>
<protein>
    <submittedName>
        <fullName evidence="2">DUF3987 domain-containing protein</fullName>
    </submittedName>
</protein>
<sequence>MSGELSKIQAALAVIPSDDRDTWLQIGMAINSELGEEGFHLWDSWSRSASSYNENDARASWKSFTPGGGINISTLFHYAQQNGWSGKGYPVLTDTQKARYRANLEAERSQREDEQARVHAECRIKASRIWKQSRPAQEDQPYLERKGIKANGLRQYKDALVVPVRDSGGTLHGLQFIDQDGGKNFLTGTVKAGHYHSIGGKPETVLCLAEGYATAATIHEATGQPVAVCFDAGNLKPVAEVLREKFPDIKIVICADNDTGTKGNPGLSKATEAANTVSGLLAAPEFPAGTNGSDFNDLAAAVGLDEVRRQIESAKEPKTLAADRESLPLRRPLPKSEPFPIDALPTLLRGMVERIIETIQSPVALASQSVLAAASLAVQSLADVSIDGRKSPLSSFFITIGESGERKSATDNVVLAPHRKHERTLIEKAAADQIDYQASLEEWKKAKEQAAKEKENIKHHLMALGAEPFPPLGGQIITEEPTYEGIFKLLETGRPSIGIFSAEGGRFIGGHAMGKDNQLKTATGLSSLWDGSPMTRTRGGDGSGVLYGRRCSLHLMLQPNIASDLFSNQLLIGQGLLSRCLATYPESTIGRRMYREADLSQSVEGSAYFTVMMQLFEYPQPMAEGKLNELAPKELYLAPAAKGKWIGFHDHIEGLMQEGRELSPIKGFAAKAAEHAARLAGIITLVSDPAATSISTQNIEAGIELSQFYIGESLRLFHSSTDDQELILAESCLEWASSQGGLFSLPCLYQKGPNRVRDRKTAKRIIEILEQHNRIEPIAGGAEIDGKNRREVWRVAV</sequence>
<dbReference type="AlphaFoldDB" id="A0A8J6UHK1"/>
<dbReference type="InterPro" id="IPR025048">
    <property type="entry name" value="DUF3987"/>
</dbReference>
<dbReference type="SMART" id="SM00493">
    <property type="entry name" value="TOPRIM"/>
    <property type="match status" value="1"/>
</dbReference>
<keyword evidence="3" id="KW-1185">Reference proteome</keyword>
<dbReference type="Proteomes" id="UP000632828">
    <property type="component" value="Unassembled WGS sequence"/>
</dbReference>
<dbReference type="PROSITE" id="PS50880">
    <property type="entry name" value="TOPRIM"/>
    <property type="match status" value="1"/>
</dbReference>
<dbReference type="RefSeq" id="WP_191153712.1">
    <property type="nucleotide sequence ID" value="NZ_JACWUN010000002.1"/>
</dbReference>
<evidence type="ECO:0000313" key="3">
    <source>
        <dbReference type="Proteomes" id="UP000632828"/>
    </source>
</evidence>